<dbReference type="PANTHER" id="PTHR32432">
    <property type="entry name" value="CELL DIVISION PROTEIN FTSA-RELATED"/>
    <property type="match status" value="1"/>
</dbReference>
<dbReference type="Pfam" id="PF11104">
    <property type="entry name" value="PilM_2"/>
    <property type="match status" value="1"/>
</dbReference>
<dbReference type="InterPro" id="IPR043129">
    <property type="entry name" value="ATPase_NBD"/>
</dbReference>
<comment type="caution">
    <text evidence="1">The sequence shown here is derived from an EMBL/GenBank/DDBJ whole genome shotgun (WGS) entry which is preliminary data.</text>
</comment>
<proteinExistence type="predicted"/>
<dbReference type="InterPro" id="IPR005883">
    <property type="entry name" value="PilM"/>
</dbReference>
<sequence>MFMNSLDKSFFRFFPIPKFLSISSFGLDMGDESLKFLELIDTKNGLRVGRHGEKVIPAGIMESGKIKDSKRMEQILSELRKEIGIKSVRVSLPEEQVYLFQLKLEKLGLVNVRESIELSLEEHIPITAEDAIFDYEIISEDTKNLELQVAAIPKNVIESYLNLFKNTQIKVQSFELEAQAIARAVVKKDDLETYMIVDFGEKRTGIFILSHGIVMFASTLDVGGVMLNEMIAKDFKISFIEAEKMKKKYGLQRNTENKEIFSVLLNSVSILRDELVKHFLYWHTHKDEEGKNNPPIKKIILCGGDSNLIGLSDYFSVSMKSRVEMANVWINIVNTENYVPDINFKQALSFAAALGLALRDFDSD</sequence>
<dbReference type="InterPro" id="IPR050696">
    <property type="entry name" value="FtsA/MreB"/>
</dbReference>
<evidence type="ECO:0000313" key="2">
    <source>
        <dbReference type="Proteomes" id="UP000034798"/>
    </source>
</evidence>
<dbReference type="PANTHER" id="PTHR32432:SF3">
    <property type="entry name" value="ETHANOLAMINE UTILIZATION PROTEIN EUTJ"/>
    <property type="match status" value="1"/>
</dbReference>
<protein>
    <submittedName>
        <fullName evidence="1">Type IV pilus assembly protein PilM</fullName>
    </submittedName>
</protein>
<reference evidence="1 2" key="1">
    <citation type="journal article" date="2015" name="Nature">
        <title>rRNA introns, odd ribosomes, and small enigmatic genomes across a large radiation of phyla.</title>
        <authorList>
            <person name="Brown C.T."/>
            <person name="Hug L.A."/>
            <person name="Thomas B.C."/>
            <person name="Sharon I."/>
            <person name="Castelle C.J."/>
            <person name="Singh A."/>
            <person name="Wilkins M.J."/>
            <person name="Williams K.H."/>
            <person name="Banfield J.F."/>
        </authorList>
    </citation>
    <scope>NUCLEOTIDE SEQUENCE [LARGE SCALE GENOMIC DNA]</scope>
</reference>
<gene>
    <name evidence="1" type="ORF">UR91_C0004G0020</name>
</gene>
<dbReference type="Gene3D" id="3.30.420.40">
    <property type="match status" value="2"/>
</dbReference>
<dbReference type="CDD" id="cd24049">
    <property type="entry name" value="ASKHA_NBD_PilM"/>
    <property type="match status" value="1"/>
</dbReference>
<organism evidence="1 2">
    <name type="scientific">Candidatus Nomurabacteria bacterium GW2011_GWC2_35_8</name>
    <dbReference type="NCBI Taxonomy" id="1618752"/>
    <lineage>
        <taxon>Bacteria</taxon>
        <taxon>Candidatus Nomuraibacteriota</taxon>
    </lineage>
</organism>
<name>A0A0G0DKI2_9BACT</name>
<dbReference type="Gene3D" id="3.30.1490.300">
    <property type="match status" value="1"/>
</dbReference>
<evidence type="ECO:0000313" key="1">
    <source>
        <dbReference type="EMBL" id="KKP89326.1"/>
    </source>
</evidence>
<dbReference type="SUPFAM" id="SSF53067">
    <property type="entry name" value="Actin-like ATPase domain"/>
    <property type="match status" value="2"/>
</dbReference>
<dbReference type="Proteomes" id="UP000034798">
    <property type="component" value="Unassembled WGS sequence"/>
</dbReference>
<accession>A0A0G0DKI2</accession>
<dbReference type="EMBL" id="LBQZ01000004">
    <property type="protein sequence ID" value="KKP89326.1"/>
    <property type="molecule type" value="Genomic_DNA"/>
</dbReference>
<dbReference type="AlphaFoldDB" id="A0A0G0DKI2"/>